<feature type="region of interest" description="Disordered" evidence="10">
    <location>
        <begin position="499"/>
        <end position="526"/>
    </location>
</feature>
<evidence type="ECO:0000256" key="3">
    <source>
        <dbReference type="ARBA" id="ARBA00022490"/>
    </source>
</evidence>
<evidence type="ECO:0000256" key="8">
    <source>
        <dbReference type="ARBA" id="ARBA00023273"/>
    </source>
</evidence>
<evidence type="ECO:0000256" key="2">
    <source>
        <dbReference type="ARBA" id="ARBA00006737"/>
    </source>
</evidence>
<feature type="region of interest" description="Disordered" evidence="10">
    <location>
        <begin position="684"/>
        <end position="732"/>
    </location>
</feature>
<keyword evidence="8" id="KW-0966">Cell projection</keyword>
<evidence type="ECO:0000256" key="9">
    <source>
        <dbReference type="SAM" id="Coils"/>
    </source>
</evidence>
<dbReference type="Proteomes" id="UP000039865">
    <property type="component" value="Unassembled WGS sequence"/>
</dbReference>
<feature type="coiled-coil region" evidence="9">
    <location>
        <begin position="85"/>
        <end position="112"/>
    </location>
</feature>
<dbReference type="EMBL" id="CCKQ01013567">
    <property type="protein sequence ID" value="CDW85247.1"/>
    <property type="molecule type" value="Genomic_DNA"/>
</dbReference>
<organism evidence="11 12">
    <name type="scientific">Stylonychia lemnae</name>
    <name type="common">Ciliate</name>
    <dbReference type="NCBI Taxonomy" id="5949"/>
    <lineage>
        <taxon>Eukaryota</taxon>
        <taxon>Sar</taxon>
        <taxon>Alveolata</taxon>
        <taxon>Ciliophora</taxon>
        <taxon>Intramacronucleata</taxon>
        <taxon>Spirotrichea</taxon>
        <taxon>Stichotrichia</taxon>
        <taxon>Sporadotrichida</taxon>
        <taxon>Oxytrichidae</taxon>
        <taxon>Stylonychinae</taxon>
        <taxon>Stylonychia</taxon>
    </lineage>
</organism>
<proteinExistence type="inferred from homology"/>
<comment type="similarity">
    <text evidence="2">Belongs to the flagellar radial spoke RSP3 family.</text>
</comment>
<feature type="compositionally biased region" description="Basic and acidic residues" evidence="10">
    <location>
        <begin position="714"/>
        <end position="725"/>
    </location>
</feature>
<evidence type="ECO:0000256" key="7">
    <source>
        <dbReference type="ARBA" id="ARBA00023212"/>
    </source>
</evidence>
<feature type="coiled-coil region" evidence="9">
    <location>
        <begin position="612"/>
        <end position="639"/>
    </location>
</feature>
<evidence type="ECO:0000256" key="6">
    <source>
        <dbReference type="ARBA" id="ARBA00023069"/>
    </source>
</evidence>
<keyword evidence="9" id="KW-0175">Coiled coil</keyword>
<name>A0A078AVE3_STYLE</name>
<evidence type="ECO:0000256" key="4">
    <source>
        <dbReference type="ARBA" id="ARBA00022553"/>
    </source>
</evidence>
<keyword evidence="4" id="KW-0597">Phosphoprotein</keyword>
<dbReference type="GO" id="GO:0005929">
    <property type="term" value="C:cilium"/>
    <property type="evidence" value="ECO:0007669"/>
    <property type="project" value="TreeGrafter"/>
</dbReference>
<reference evidence="11 12" key="1">
    <citation type="submission" date="2014-06" db="EMBL/GenBank/DDBJ databases">
        <authorList>
            <person name="Swart Estienne"/>
        </authorList>
    </citation>
    <scope>NUCLEOTIDE SEQUENCE [LARGE SCALE GENOMIC DNA]</scope>
    <source>
        <strain evidence="11 12">130c</strain>
    </source>
</reference>
<dbReference type="Pfam" id="PF06098">
    <property type="entry name" value="Radial_spoke_3"/>
    <property type="match status" value="1"/>
</dbReference>
<dbReference type="PANTHER" id="PTHR21648:SF0">
    <property type="entry name" value="RADIAL SPOKE HEAD PROTEIN 3 HOMOLOG"/>
    <property type="match status" value="1"/>
</dbReference>
<dbReference type="AlphaFoldDB" id="A0A078AVE3"/>
<protein>
    <submittedName>
        <fullName evidence="11">Radial spoke head protein 3 homolog</fullName>
    </submittedName>
</protein>
<keyword evidence="5" id="KW-0282">Flagellum</keyword>
<accession>A0A078AVE3</accession>
<keyword evidence="6" id="KW-0969">Cilium</keyword>
<evidence type="ECO:0000256" key="10">
    <source>
        <dbReference type="SAM" id="MobiDB-lite"/>
    </source>
</evidence>
<gene>
    <name evidence="11" type="primary">Contig12065.g12900</name>
    <name evidence="11" type="ORF">STYLEM_14321</name>
</gene>
<dbReference type="PANTHER" id="PTHR21648">
    <property type="entry name" value="FLAGELLAR RADIAL SPOKE PROTEIN 3"/>
    <property type="match status" value="1"/>
</dbReference>
<dbReference type="InParanoid" id="A0A078AVE3"/>
<dbReference type="OrthoDB" id="313308at2759"/>
<feature type="compositionally biased region" description="Basic and acidic residues" evidence="10">
    <location>
        <begin position="237"/>
        <end position="254"/>
    </location>
</feature>
<feature type="region of interest" description="Disordered" evidence="10">
    <location>
        <begin position="346"/>
        <end position="383"/>
    </location>
</feature>
<feature type="compositionally biased region" description="Low complexity" evidence="10">
    <location>
        <begin position="684"/>
        <end position="713"/>
    </location>
</feature>
<keyword evidence="12" id="KW-1185">Reference proteome</keyword>
<keyword evidence="7" id="KW-0206">Cytoskeleton</keyword>
<feature type="region of interest" description="Disordered" evidence="10">
    <location>
        <begin position="237"/>
        <end position="256"/>
    </location>
</feature>
<evidence type="ECO:0000256" key="1">
    <source>
        <dbReference type="ARBA" id="ARBA00004611"/>
    </source>
</evidence>
<keyword evidence="3" id="KW-0963">Cytoplasm</keyword>
<evidence type="ECO:0000313" key="12">
    <source>
        <dbReference type="Proteomes" id="UP000039865"/>
    </source>
</evidence>
<comment type="subcellular location">
    <subcellularLocation>
        <location evidence="1">Cytoplasm</location>
        <location evidence="1">Cytoskeleton</location>
        <location evidence="1">Flagellum axoneme</location>
    </subcellularLocation>
</comment>
<feature type="region of interest" description="Disordered" evidence="10">
    <location>
        <begin position="589"/>
        <end position="610"/>
    </location>
</feature>
<sequence length="838" mass="98413">MEGINGNGAGVGGYGFSARPQVIAGKQGGPYRDPYREYIKIAPQNIMYDRRVVRGNTFAALVIPVNMQPDPALIEKQKQESMYRQQRLEQHRKRKEDEMTRMQQMQEDEQRRQMMDLQGQNPWEDLSDVDNIVDERELEPDYYIDRPVFSIYFLQIQQPSPIFLPNPEGELKGIQVHDKDPDLFDFDLEVEPILQVLVGKALEHAQIEIIEDHEKIELDKHKKMFFQIREAELMETQRMEGARKRRTEETERRNLQQRTAKNQRIWAERKVVARNMAKEYLMLFKRDTLKLLVDQSLLKRPREFSIQSHFIPQLYNQISFDINNRREQLDNLDSLLNYTMRNNAKSHRDSMIKEYKRREEKKKEQLRLQREREEQKRKRREERAAARERFRIQQLLEKIQTQIIGSASLEEYNPQIKIYDVRDPSAKKDGIFLIGGFVGELIITFTCLLDYILANPQNQNFVFTQEQVEAYLKDLLVHENFADGILTLHLARDPTIKEKEKIPNSARGDSHRDNSREIPTEPNEEEKVERLDIDDDAFMKFSLTKSNITDYGLSFFFEVLKDLVISKDFIETLYRVIIKIARTKLKPIHPVPEMPQPDAEGNEPSEEEKTVVQKRIEEVTKLNNENEKFNDEVHKIQSKVKIAYRPLIDNAVRNECALLRVNNHREPRLEDVDPNNSIESLYNSAAQQQNAQAAHSKQSSISNNKQTSQQNSQRDQHPPADKDGSDQNGSALDNFQIEDVPSKMILLNPQNEEKDINLIVYHSEAQYAARKLVIEIAKRHFKELEKLNLNAVLAHTAQKSKQLDERFEDHIVRTLKFGRGCQYNDRNLRITWKTFLQN</sequence>
<evidence type="ECO:0000256" key="5">
    <source>
        <dbReference type="ARBA" id="ARBA00022846"/>
    </source>
</evidence>
<evidence type="ECO:0000313" key="11">
    <source>
        <dbReference type="EMBL" id="CDW85247.1"/>
    </source>
</evidence>
<dbReference type="InterPro" id="IPR009290">
    <property type="entry name" value="Radial_spoke_3"/>
</dbReference>